<dbReference type="GO" id="GO:0031211">
    <property type="term" value="C:endoplasmic reticulum palmitoyltransferase complex"/>
    <property type="evidence" value="ECO:0007669"/>
    <property type="project" value="TreeGrafter"/>
</dbReference>
<organism evidence="9 10">
    <name type="scientific">Pseudocercospora eumusae</name>
    <dbReference type="NCBI Taxonomy" id="321146"/>
    <lineage>
        <taxon>Eukaryota</taxon>
        <taxon>Fungi</taxon>
        <taxon>Dikarya</taxon>
        <taxon>Ascomycota</taxon>
        <taxon>Pezizomycotina</taxon>
        <taxon>Dothideomycetes</taxon>
        <taxon>Dothideomycetidae</taxon>
        <taxon>Mycosphaerellales</taxon>
        <taxon>Mycosphaerellaceae</taxon>
        <taxon>Pseudocercospora</taxon>
    </lineage>
</organism>
<proteinExistence type="inferred from homology"/>
<comment type="subcellular location">
    <subcellularLocation>
        <location evidence="1">Endoplasmic reticulum membrane</location>
        <topology evidence="1">Peripheral membrane protein</topology>
    </subcellularLocation>
</comment>
<feature type="compositionally biased region" description="Polar residues" evidence="7">
    <location>
        <begin position="110"/>
        <end position="125"/>
    </location>
</feature>
<evidence type="ECO:0000313" key="10">
    <source>
        <dbReference type="Proteomes" id="UP000070133"/>
    </source>
</evidence>
<evidence type="ECO:0000313" key="9">
    <source>
        <dbReference type="EMBL" id="KXS99381.1"/>
    </source>
</evidence>
<reference evidence="9 10" key="1">
    <citation type="submission" date="2015-07" db="EMBL/GenBank/DDBJ databases">
        <title>Comparative genomics of the Sigatoka disease complex on banana suggests a link between parallel evolutionary changes in Pseudocercospora fijiensis and Pseudocercospora eumusae and increased virulence on the banana host.</title>
        <authorList>
            <person name="Chang T.-C."/>
            <person name="Salvucci A."/>
            <person name="Crous P.W."/>
            <person name="Stergiopoulos I."/>
        </authorList>
    </citation>
    <scope>NUCLEOTIDE SEQUENCE [LARGE SCALE GENOMIC DNA]</scope>
    <source>
        <strain evidence="9 10">CBS 114824</strain>
    </source>
</reference>
<dbReference type="InterPro" id="IPR019383">
    <property type="entry name" value="Golgin_A_7/ERF4"/>
</dbReference>
<name>A0A139HAB1_9PEZI</name>
<feature type="region of interest" description="Disordered" evidence="7">
    <location>
        <begin position="290"/>
        <end position="310"/>
    </location>
</feature>
<dbReference type="Proteomes" id="UP000070133">
    <property type="component" value="Unassembled WGS sequence"/>
</dbReference>
<feature type="compositionally biased region" description="Basic and acidic residues" evidence="7">
    <location>
        <begin position="40"/>
        <end position="49"/>
    </location>
</feature>
<dbReference type="PANTHER" id="PTHR13254:SF0">
    <property type="entry name" value="GOLGIN SUBFAMILY A MEMBER 7_ERF4 DOMAIN-CONTAINING PROTEIN"/>
    <property type="match status" value="1"/>
</dbReference>
<comment type="caution">
    <text evidence="9">The sequence shown here is derived from an EMBL/GenBank/DDBJ whole genome shotgun (WGS) entry which is preliminary data.</text>
</comment>
<feature type="compositionally biased region" description="Polar residues" evidence="7">
    <location>
        <begin position="74"/>
        <end position="84"/>
    </location>
</feature>
<dbReference type="Pfam" id="PF10256">
    <property type="entry name" value="Erf4"/>
    <property type="match status" value="1"/>
</dbReference>
<feature type="domain" description="Golgin subfamily A member 7/ERF4" evidence="8">
    <location>
        <begin position="165"/>
        <end position="282"/>
    </location>
</feature>
<sequence length="310" mass="34463">MNALHKIAGVQEADSGSPTPPVPIVTQNYTAISQPPPIPPKDDRRDNTDARSVVSATSGKRAPLPLNRRRSQKSFKSGKSGHSQSRSEHTPKLDPKSLGPVPAIPALPAQRSQLSIPLTNRTGLSNEGPEAAEDDDFEWGPQHPCFPHPNPHCSRSSEEFRSTRVIRVKRDWLIAGDLYPQYANLYPEILDPFITDEEFRTLIADINAILQSSFSPFTWRAWFDSILGVLTGYIYDDLGFTGAKRGVKELEAYVEDWNGAHEVEGRAVKMIQLRRTGFMSLDFVIPDPQIDAPAEEEDEEQEVEGVLPAE</sequence>
<dbReference type="OrthoDB" id="5377273at2759"/>
<dbReference type="GO" id="GO:0005789">
    <property type="term" value="C:endoplasmic reticulum membrane"/>
    <property type="evidence" value="ECO:0007669"/>
    <property type="project" value="UniProtKB-SubCell"/>
</dbReference>
<feature type="region of interest" description="Disordered" evidence="7">
    <location>
        <begin position="1"/>
        <end position="141"/>
    </location>
</feature>
<keyword evidence="10" id="KW-1185">Reference proteome</keyword>
<dbReference type="AlphaFoldDB" id="A0A139HAB1"/>
<keyword evidence="5" id="KW-0256">Endoplasmic reticulum</keyword>
<dbReference type="STRING" id="321146.A0A139HAB1"/>
<evidence type="ECO:0000256" key="1">
    <source>
        <dbReference type="ARBA" id="ARBA00004406"/>
    </source>
</evidence>
<feature type="compositionally biased region" description="Basic and acidic residues" evidence="7">
    <location>
        <begin position="85"/>
        <end position="95"/>
    </location>
</feature>
<accession>A0A139HAB1</accession>
<dbReference type="EMBL" id="LFZN01000093">
    <property type="protein sequence ID" value="KXS99381.1"/>
    <property type="molecule type" value="Genomic_DNA"/>
</dbReference>
<evidence type="ECO:0000256" key="4">
    <source>
        <dbReference type="ARBA" id="ARBA00018463"/>
    </source>
</evidence>
<evidence type="ECO:0000256" key="5">
    <source>
        <dbReference type="ARBA" id="ARBA00022824"/>
    </source>
</evidence>
<keyword evidence="6" id="KW-0472">Membrane</keyword>
<evidence type="ECO:0000256" key="6">
    <source>
        <dbReference type="ARBA" id="ARBA00023136"/>
    </source>
</evidence>
<evidence type="ECO:0000256" key="3">
    <source>
        <dbReference type="ARBA" id="ARBA00011396"/>
    </source>
</evidence>
<feature type="compositionally biased region" description="Acidic residues" evidence="7">
    <location>
        <begin position="293"/>
        <end position="303"/>
    </location>
</feature>
<dbReference type="InterPro" id="IPR051371">
    <property type="entry name" value="Ras_palmitoyltransferase"/>
</dbReference>
<evidence type="ECO:0000256" key="2">
    <source>
        <dbReference type="ARBA" id="ARBA00007732"/>
    </source>
</evidence>
<evidence type="ECO:0000259" key="8">
    <source>
        <dbReference type="Pfam" id="PF10256"/>
    </source>
</evidence>
<dbReference type="GO" id="GO:0006612">
    <property type="term" value="P:protein targeting to membrane"/>
    <property type="evidence" value="ECO:0007669"/>
    <property type="project" value="TreeGrafter"/>
</dbReference>
<comment type="similarity">
    <text evidence="2">Belongs to the ERF4 family.</text>
</comment>
<evidence type="ECO:0000256" key="7">
    <source>
        <dbReference type="SAM" id="MobiDB-lite"/>
    </source>
</evidence>
<protein>
    <recommendedName>
        <fullName evidence="4">Ras modification protein ERF4</fullName>
    </recommendedName>
</protein>
<dbReference type="PANTHER" id="PTHR13254">
    <property type="entry name" value="GOLGI AUTOANTIGEN, GOLGIN SUBFAMILY A, 7"/>
    <property type="match status" value="1"/>
</dbReference>
<gene>
    <name evidence="9" type="ORF">AC578_9001</name>
</gene>
<comment type="subunit">
    <text evidence="3">Interacts with ERF2.</text>
</comment>